<comment type="similarity">
    <text evidence="1">Belongs to the ABC transporter superfamily. ABCD family. Peroxisomal fatty acyl CoA transporter (TC 3.A.1.203) subfamily.</text>
</comment>
<name>A0AA38H7J2_9TREE</name>
<dbReference type="GO" id="GO:0016887">
    <property type="term" value="F:ATP hydrolysis activity"/>
    <property type="evidence" value="ECO:0007669"/>
    <property type="project" value="InterPro"/>
</dbReference>
<dbReference type="PANTHER" id="PTHR11384">
    <property type="entry name" value="ATP-BINDING CASSETTE, SUB-FAMILY D MEMBER"/>
    <property type="match status" value="1"/>
</dbReference>
<dbReference type="GO" id="GO:0005324">
    <property type="term" value="F:long-chain fatty acid transmembrane transporter activity"/>
    <property type="evidence" value="ECO:0007669"/>
    <property type="project" value="TreeGrafter"/>
</dbReference>
<dbReference type="Pfam" id="PF06472">
    <property type="entry name" value="ABC_membrane_2"/>
    <property type="match status" value="2"/>
</dbReference>
<evidence type="ECO:0000256" key="1">
    <source>
        <dbReference type="ARBA" id="ARBA00008575"/>
    </source>
</evidence>
<keyword evidence="6 8" id="KW-1133">Transmembrane helix</keyword>
<gene>
    <name evidence="10" type="ORF">MKK02DRAFT_44525</name>
</gene>
<evidence type="ECO:0000256" key="7">
    <source>
        <dbReference type="ARBA" id="ARBA00023136"/>
    </source>
</evidence>
<dbReference type="Gene3D" id="3.40.50.300">
    <property type="entry name" value="P-loop containing nucleotide triphosphate hydrolases"/>
    <property type="match status" value="1"/>
</dbReference>
<proteinExistence type="inferred from homology"/>
<dbReference type="GO" id="GO:0005778">
    <property type="term" value="C:peroxisomal membrane"/>
    <property type="evidence" value="ECO:0007669"/>
    <property type="project" value="TreeGrafter"/>
</dbReference>
<dbReference type="GeneID" id="77732176"/>
<sequence>MSSPRALYPPTSPGFTRRRQALIVALIAVALSRSAAPDASKAVLDAISLRSWREAKAKEREERRRKLLETPLNTPALERKMVDLYIPDPAGPSRTLLVPHRGRISRVRITPTPAELYAQHLSLFPPLRPGEKLGVNKRFWSMLAAVLRVAFPSKTGKEALLLALHTFFLVVRTVLSVMVARLDGRIVRDLVSANGKGFIRGLGWWFALALPSTYTNAMIRFLERKLALAFRTNLTRYIHDLYLNDKLNYYKFGLGLGAVSAGPPTGDGKKGGAEASEAAAGGADQLITTDLARFCDALAALYGNMGKPFLDMVIFTSQLAAGLGPLGTIGLFANYGFTAWILRKATPAFGKMAAVEARLEGEYRAGLGRIGRDGEEVAFYNGGAREKAILTEAYQKLKHHVHAVFKVRIPYGMTEDFVIKYLWSAVGYGLMSIPILFPAQRDGEVRTGGLQDEVAHRTESYVSNRRLLLSLADAGGRLMYSGKDLAELSGYTSRVYSLLASLHALDNGIYQPNPRPETLPPQQEFYDMAGVAGRVILGADHLLLKGVPVVAPAGGAAGAERGGEELIRILDLRVEKGQHTLITGPNGVGKTSIARIVAQLWPVWSGLMERPLHGEGGIFFLPQRPYLSIGSLRDQVIYPHTYAEMKSRGRTDAELADILEHVHLAYLPAREGGWETRKEWKDVLSGGEKQRMGMARLFYHRPAYAILDECTSAVSSDVEGLMYEHAKSMGVTLVTISHRPSLLKYHNRHLRLGESQTAAPGSPLASTSSLNLNAMRMGMGLGMSSALSALDSEQQLPQSQGWQLTVLDDKATKEEVLELDGELERLERVLGTEVGEWERRLGEINEELKGKK</sequence>
<evidence type="ECO:0000256" key="4">
    <source>
        <dbReference type="ARBA" id="ARBA00022741"/>
    </source>
</evidence>
<organism evidence="10 11">
    <name type="scientific">Dioszegia hungarica</name>
    <dbReference type="NCBI Taxonomy" id="4972"/>
    <lineage>
        <taxon>Eukaryota</taxon>
        <taxon>Fungi</taxon>
        <taxon>Dikarya</taxon>
        <taxon>Basidiomycota</taxon>
        <taxon>Agaricomycotina</taxon>
        <taxon>Tremellomycetes</taxon>
        <taxon>Tremellales</taxon>
        <taxon>Bulleribasidiaceae</taxon>
        <taxon>Dioszegia</taxon>
    </lineage>
</organism>
<keyword evidence="4" id="KW-0547">Nucleotide-binding</keyword>
<dbReference type="InterPro" id="IPR017871">
    <property type="entry name" value="ABC_transporter-like_CS"/>
</dbReference>
<protein>
    <submittedName>
        <fullName evidence="10">ATP-binding cassette transporter</fullName>
    </submittedName>
</protein>
<evidence type="ECO:0000256" key="5">
    <source>
        <dbReference type="ARBA" id="ARBA00022840"/>
    </source>
</evidence>
<dbReference type="EMBL" id="JAKWFO010000005">
    <property type="protein sequence ID" value="KAI9635830.1"/>
    <property type="molecule type" value="Genomic_DNA"/>
</dbReference>
<dbReference type="Pfam" id="PF00005">
    <property type="entry name" value="ABC_tran"/>
    <property type="match status" value="1"/>
</dbReference>
<dbReference type="SUPFAM" id="SSF52540">
    <property type="entry name" value="P-loop containing nucleoside triphosphate hydrolases"/>
    <property type="match status" value="1"/>
</dbReference>
<feature type="domain" description="ABC transporter" evidence="9">
    <location>
        <begin position="544"/>
        <end position="779"/>
    </location>
</feature>
<dbReference type="RefSeq" id="XP_052945607.1">
    <property type="nucleotide sequence ID" value="XM_053092971.1"/>
</dbReference>
<keyword evidence="3 8" id="KW-0812">Transmembrane</keyword>
<evidence type="ECO:0000256" key="6">
    <source>
        <dbReference type="ARBA" id="ARBA00022989"/>
    </source>
</evidence>
<keyword evidence="11" id="KW-1185">Reference proteome</keyword>
<dbReference type="SMART" id="SM00382">
    <property type="entry name" value="AAA"/>
    <property type="match status" value="1"/>
</dbReference>
<dbReference type="GO" id="GO:0006635">
    <property type="term" value="P:fatty acid beta-oxidation"/>
    <property type="evidence" value="ECO:0007669"/>
    <property type="project" value="TreeGrafter"/>
</dbReference>
<dbReference type="InterPro" id="IPR050835">
    <property type="entry name" value="ABC_transporter_sub-D"/>
</dbReference>
<dbReference type="Proteomes" id="UP001164286">
    <property type="component" value="Unassembled WGS sequence"/>
</dbReference>
<dbReference type="InterPro" id="IPR003439">
    <property type="entry name" value="ABC_transporter-like_ATP-bd"/>
</dbReference>
<dbReference type="GO" id="GO:0042760">
    <property type="term" value="P:very long-chain fatty acid catabolic process"/>
    <property type="evidence" value="ECO:0007669"/>
    <property type="project" value="TreeGrafter"/>
</dbReference>
<keyword evidence="2" id="KW-0813">Transport</keyword>
<feature type="transmembrane region" description="Helical" evidence="8">
    <location>
        <begin position="418"/>
        <end position="437"/>
    </location>
</feature>
<reference evidence="10" key="1">
    <citation type="journal article" date="2022" name="G3 (Bethesda)">
        <title>High quality genome of the basidiomycete yeast Dioszegia hungarica PDD-24b-2 isolated from cloud water.</title>
        <authorList>
            <person name="Jarrige D."/>
            <person name="Haridas S."/>
            <person name="Bleykasten-Grosshans C."/>
            <person name="Joly M."/>
            <person name="Nadalig T."/>
            <person name="Sancelme M."/>
            <person name="Vuilleumier S."/>
            <person name="Grigoriev I.V."/>
            <person name="Amato P."/>
            <person name="Bringel F."/>
        </authorList>
    </citation>
    <scope>NUCLEOTIDE SEQUENCE</scope>
    <source>
        <strain evidence="10">PDD-24b-2</strain>
    </source>
</reference>
<comment type="caution">
    <text evidence="10">The sequence shown here is derived from an EMBL/GenBank/DDBJ whole genome shotgun (WGS) entry which is preliminary data.</text>
</comment>
<evidence type="ECO:0000313" key="10">
    <source>
        <dbReference type="EMBL" id="KAI9635830.1"/>
    </source>
</evidence>
<evidence type="ECO:0000256" key="2">
    <source>
        <dbReference type="ARBA" id="ARBA00022448"/>
    </source>
</evidence>
<dbReference type="AlphaFoldDB" id="A0AA38H7J2"/>
<dbReference type="InterPro" id="IPR003593">
    <property type="entry name" value="AAA+_ATPase"/>
</dbReference>
<dbReference type="PROSITE" id="PS50893">
    <property type="entry name" value="ABC_TRANSPORTER_2"/>
    <property type="match status" value="1"/>
</dbReference>
<evidence type="ECO:0000313" key="11">
    <source>
        <dbReference type="Proteomes" id="UP001164286"/>
    </source>
</evidence>
<keyword evidence="7 8" id="KW-0472">Membrane</keyword>
<dbReference type="PANTHER" id="PTHR11384:SF67">
    <property type="entry name" value="ATP-BINDING CASSETTE SUB-FAMILY D MEMBER 1"/>
    <property type="match status" value="1"/>
</dbReference>
<evidence type="ECO:0000256" key="8">
    <source>
        <dbReference type="SAM" id="Phobius"/>
    </source>
</evidence>
<evidence type="ECO:0000259" key="9">
    <source>
        <dbReference type="PROSITE" id="PS50893"/>
    </source>
</evidence>
<dbReference type="GO" id="GO:0007031">
    <property type="term" value="P:peroxisome organization"/>
    <property type="evidence" value="ECO:0007669"/>
    <property type="project" value="TreeGrafter"/>
</dbReference>
<evidence type="ECO:0000256" key="3">
    <source>
        <dbReference type="ARBA" id="ARBA00022692"/>
    </source>
</evidence>
<dbReference type="PROSITE" id="PS00211">
    <property type="entry name" value="ABC_TRANSPORTER_1"/>
    <property type="match status" value="1"/>
</dbReference>
<dbReference type="InterPro" id="IPR027417">
    <property type="entry name" value="P-loop_NTPase"/>
</dbReference>
<dbReference type="GO" id="GO:0140359">
    <property type="term" value="F:ABC-type transporter activity"/>
    <property type="evidence" value="ECO:0007669"/>
    <property type="project" value="InterPro"/>
</dbReference>
<dbReference type="GO" id="GO:0005524">
    <property type="term" value="F:ATP binding"/>
    <property type="evidence" value="ECO:0007669"/>
    <property type="project" value="UniProtKB-KW"/>
</dbReference>
<dbReference type="InterPro" id="IPR011527">
    <property type="entry name" value="ABC1_TM_dom"/>
</dbReference>
<dbReference type="CDD" id="cd03223">
    <property type="entry name" value="ABCD_peroxisomal_ALDP"/>
    <property type="match status" value="1"/>
</dbReference>
<keyword evidence="5 10" id="KW-0067">ATP-binding</keyword>
<accession>A0AA38H7J2</accession>
<feature type="transmembrane region" description="Helical" evidence="8">
    <location>
        <begin position="319"/>
        <end position="342"/>
    </location>
</feature>
<dbReference type="GO" id="GO:0015910">
    <property type="term" value="P:long-chain fatty acid import into peroxisome"/>
    <property type="evidence" value="ECO:0007669"/>
    <property type="project" value="TreeGrafter"/>
</dbReference>